<dbReference type="InterPro" id="IPR001806">
    <property type="entry name" value="Small_GTPase"/>
</dbReference>
<dbReference type="SUPFAM" id="SSF52540">
    <property type="entry name" value="P-loop containing nucleoside triphosphate hydrolases"/>
    <property type="match status" value="1"/>
</dbReference>
<evidence type="ECO:0000256" key="1">
    <source>
        <dbReference type="ARBA" id="ARBA00006270"/>
    </source>
</evidence>
<dbReference type="Proteomes" id="UP000695000">
    <property type="component" value="Unplaced"/>
</dbReference>
<evidence type="ECO:0000313" key="3">
    <source>
        <dbReference type="Proteomes" id="UP000695000"/>
    </source>
</evidence>
<dbReference type="SMART" id="SM00173">
    <property type="entry name" value="RAS"/>
    <property type="match status" value="1"/>
</dbReference>
<keyword evidence="3" id="KW-1185">Reference proteome</keyword>
<dbReference type="PROSITE" id="PS51419">
    <property type="entry name" value="RAB"/>
    <property type="match status" value="1"/>
</dbReference>
<dbReference type="Gene3D" id="3.40.50.300">
    <property type="entry name" value="P-loop containing nucleotide triphosphate hydrolases"/>
    <property type="match status" value="1"/>
</dbReference>
<accession>A0ABM1MXG0</accession>
<dbReference type="InterPro" id="IPR005225">
    <property type="entry name" value="Small_GTP-bd"/>
</dbReference>
<dbReference type="SMART" id="SM00174">
    <property type="entry name" value="RHO"/>
    <property type="match status" value="1"/>
</dbReference>
<comment type="similarity">
    <text evidence="1">Belongs to the small GTPase superfamily. Rab family.</text>
</comment>
<dbReference type="RefSeq" id="XP_017779260.1">
    <property type="nucleotide sequence ID" value="XM_017923771.1"/>
</dbReference>
<evidence type="ECO:0000256" key="2">
    <source>
        <dbReference type="ARBA" id="ARBA00022741"/>
    </source>
</evidence>
<organism evidence="3 4">
    <name type="scientific">Nicrophorus vespilloides</name>
    <name type="common">Boreal carrion beetle</name>
    <dbReference type="NCBI Taxonomy" id="110193"/>
    <lineage>
        <taxon>Eukaryota</taxon>
        <taxon>Metazoa</taxon>
        <taxon>Ecdysozoa</taxon>
        <taxon>Arthropoda</taxon>
        <taxon>Hexapoda</taxon>
        <taxon>Insecta</taxon>
        <taxon>Pterygota</taxon>
        <taxon>Neoptera</taxon>
        <taxon>Endopterygota</taxon>
        <taxon>Coleoptera</taxon>
        <taxon>Polyphaga</taxon>
        <taxon>Staphyliniformia</taxon>
        <taxon>Silphidae</taxon>
        <taxon>Nicrophorinae</taxon>
        <taxon>Nicrophorus</taxon>
    </lineage>
</organism>
<dbReference type="Pfam" id="PF00071">
    <property type="entry name" value="Ras"/>
    <property type="match status" value="1"/>
</dbReference>
<evidence type="ECO:0000313" key="4">
    <source>
        <dbReference type="RefSeq" id="XP_017779260.1"/>
    </source>
</evidence>
<keyword evidence="2" id="KW-0547">Nucleotide-binding</keyword>
<dbReference type="PROSITE" id="PS51421">
    <property type="entry name" value="RAS"/>
    <property type="match status" value="1"/>
</dbReference>
<reference evidence="4" key="1">
    <citation type="submission" date="2025-08" db="UniProtKB">
        <authorList>
            <consortium name="RefSeq"/>
        </authorList>
    </citation>
    <scope>IDENTIFICATION</scope>
    <source>
        <tissue evidence="4">Whole Larva</tissue>
    </source>
</reference>
<dbReference type="NCBIfam" id="TIGR00231">
    <property type="entry name" value="small_GTP"/>
    <property type="match status" value="1"/>
</dbReference>
<dbReference type="SMART" id="SM00175">
    <property type="entry name" value="RAB"/>
    <property type="match status" value="1"/>
</dbReference>
<gene>
    <name evidence="4" type="primary">LOC108564683</name>
</gene>
<protein>
    <submittedName>
        <fullName evidence="4">Ras-related protein Rab-33</fullName>
    </submittedName>
</protein>
<dbReference type="SMART" id="SM00176">
    <property type="entry name" value="RAN"/>
    <property type="match status" value="1"/>
</dbReference>
<dbReference type="GeneID" id="108564683"/>
<dbReference type="InterPro" id="IPR027417">
    <property type="entry name" value="P-loop_NTPase"/>
</dbReference>
<sequence length="198" mass="22567">MTDRIGYKVIVVGDPNVGKTSLTYRFCEGLPLGHSIITVGVDLRLKMILLDDQLVTLQIWDTAGMERHDSMVQSYYRKAHAVVIMYDVTNRQSFDNLQYWLTECGRFASSDIVKVMVGNKCEEGAVRAVSKSEAQRFADDNEMPLFETSAKLESEVENIETIFRTIAHKLLHERNIRISDCVILQERPMEDELANCVC</sequence>
<dbReference type="PRINTS" id="PR00449">
    <property type="entry name" value="RASTRNSFRMNG"/>
</dbReference>
<name>A0ABM1MXG0_NICVS</name>
<dbReference type="PANTHER" id="PTHR47978">
    <property type="match status" value="1"/>
</dbReference>
<proteinExistence type="inferred from homology"/>
<dbReference type="CDD" id="cd00154">
    <property type="entry name" value="Rab"/>
    <property type="match status" value="1"/>
</dbReference>